<dbReference type="AlphaFoldDB" id="A0A4Y2NRR1"/>
<accession>A0A4Y2NRR1</accession>
<dbReference type="EMBL" id="BGPR01009501">
    <property type="protein sequence ID" value="GBN40416.1"/>
    <property type="molecule type" value="Genomic_DNA"/>
</dbReference>
<name>A0A4Y2NRR1_ARAVE</name>
<organism evidence="1 2">
    <name type="scientific">Araneus ventricosus</name>
    <name type="common">Orbweaver spider</name>
    <name type="synonym">Epeira ventricosa</name>
    <dbReference type="NCBI Taxonomy" id="182803"/>
    <lineage>
        <taxon>Eukaryota</taxon>
        <taxon>Metazoa</taxon>
        <taxon>Ecdysozoa</taxon>
        <taxon>Arthropoda</taxon>
        <taxon>Chelicerata</taxon>
        <taxon>Arachnida</taxon>
        <taxon>Araneae</taxon>
        <taxon>Araneomorphae</taxon>
        <taxon>Entelegynae</taxon>
        <taxon>Araneoidea</taxon>
        <taxon>Araneidae</taxon>
        <taxon>Araneus</taxon>
    </lineage>
</organism>
<evidence type="ECO:0000313" key="2">
    <source>
        <dbReference type="Proteomes" id="UP000499080"/>
    </source>
</evidence>
<keyword evidence="2" id="KW-1185">Reference proteome</keyword>
<dbReference type="Proteomes" id="UP000499080">
    <property type="component" value="Unassembled WGS sequence"/>
</dbReference>
<sequence>MNTSRLRTANGLAITSESNQQVFLPACCAAADVGIYGPGVRVLYCDSITRCPDSTGNAVRALLVTYTRDVPEVSFVLYFRRKALLQTETYNGITKYKLLAIFPHIHHRH</sequence>
<protein>
    <submittedName>
        <fullName evidence="1">Uncharacterized protein</fullName>
    </submittedName>
</protein>
<reference evidence="1 2" key="1">
    <citation type="journal article" date="2019" name="Sci. Rep.">
        <title>Orb-weaving spider Araneus ventricosus genome elucidates the spidroin gene catalogue.</title>
        <authorList>
            <person name="Kono N."/>
            <person name="Nakamura H."/>
            <person name="Ohtoshi R."/>
            <person name="Moran D.A.P."/>
            <person name="Shinohara A."/>
            <person name="Yoshida Y."/>
            <person name="Fujiwara M."/>
            <person name="Mori M."/>
            <person name="Tomita M."/>
            <person name="Arakawa K."/>
        </authorList>
    </citation>
    <scope>NUCLEOTIDE SEQUENCE [LARGE SCALE GENOMIC DNA]</scope>
</reference>
<evidence type="ECO:0000313" key="1">
    <source>
        <dbReference type="EMBL" id="GBN40416.1"/>
    </source>
</evidence>
<comment type="caution">
    <text evidence="1">The sequence shown here is derived from an EMBL/GenBank/DDBJ whole genome shotgun (WGS) entry which is preliminary data.</text>
</comment>
<proteinExistence type="predicted"/>
<gene>
    <name evidence="1" type="ORF">AVEN_255530_1</name>
</gene>